<dbReference type="EMBL" id="CP002770">
    <property type="protein sequence ID" value="AEG16178.1"/>
    <property type="molecule type" value="Genomic_DNA"/>
</dbReference>
<feature type="domain" description="HIT" evidence="4">
    <location>
        <begin position="6"/>
        <end position="115"/>
    </location>
</feature>
<sequence length="115" mass="13049">MVQDCIFCKIVKKEIPAEIVYEDDHVMAFKDIHPAAPVHLLLIPKKHIPTFFDLTDEDVSIIGRVQLAAARVARQLNLEEKGFRLVSNCKEDAGQLIFHIHYHLLGGRALQWPPG</sequence>
<evidence type="ECO:0000256" key="3">
    <source>
        <dbReference type="PROSITE-ProRule" id="PRU00464"/>
    </source>
</evidence>
<reference evidence="6" key="1">
    <citation type="submission" date="2011-05" db="EMBL/GenBank/DDBJ databases">
        <title>Complete sequence of Desulfotomaculum kuznetsovii DSM 6115.</title>
        <authorList>
            <person name="Lucas S."/>
            <person name="Han J."/>
            <person name="Lapidus A."/>
            <person name="Cheng J.-F."/>
            <person name="Goodwin L."/>
            <person name="Pitluck S."/>
            <person name="Peters L."/>
            <person name="Mikhailova N."/>
            <person name="Lu M."/>
            <person name="Saunders E."/>
            <person name="Han C."/>
            <person name="Tapia R."/>
            <person name="Land M."/>
            <person name="Hauser L."/>
            <person name="Kyrpides N."/>
            <person name="Ivanova N."/>
            <person name="Pagani I."/>
            <person name="Nazina T."/>
            <person name="Ivanova A."/>
            <person name="Parshina S."/>
            <person name="Kuever J."/>
            <person name="Muyzer G."/>
            <person name="Plugge C."/>
            <person name="Stams A."/>
            <person name="Woyke T."/>
        </authorList>
    </citation>
    <scope>NUCLEOTIDE SEQUENCE [LARGE SCALE GENOMIC DNA]</scope>
    <source>
        <strain evidence="6">DSM 6115 / VKM B-1805 / 17</strain>
    </source>
</reference>
<dbReference type="Gene3D" id="3.30.428.10">
    <property type="entry name" value="HIT-like"/>
    <property type="match status" value="1"/>
</dbReference>
<dbReference type="KEGG" id="dku:Desku_2655"/>
<evidence type="ECO:0000259" key="4">
    <source>
        <dbReference type="PROSITE" id="PS51084"/>
    </source>
</evidence>
<organism evidence="5 6">
    <name type="scientific">Desulfofundulus kuznetsovii (strain DSM 6115 / VKM B-1805 / 17)</name>
    <name type="common">Desulfotomaculum kuznetsovii</name>
    <dbReference type="NCBI Taxonomy" id="760568"/>
    <lineage>
        <taxon>Bacteria</taxon>
        <taxon>Bacillati</taxon>
        <taxon>Bacillota</taxon>
        <taxon>Clostridia</taxon>
        <taxon>Eubacteriales</taxon>
        <taxon>Peptococcaceae</taxon>
        <taxon>Desulfofundulus</taxon>
    </lineage>
</organism>
<dbReference type="InterPro" id="IPR036265">
    <property type="entry name" value="HIT-like_sf"/>
</dbReference>
<dbReference type="SUPFAM" id="SSF54197">
    <property type="entry name" value="HIT-like"/>
    <property type="match status" value="1"/>
</dbReference>
<dbReference type="Proteomes" id="UP000009229">
    <property type="component" value="Chromosome"/>
</dbReference>
<dbReference type="AlphaFoldDB" id="A0AAU8Q0R2"/>
<dbReference type="PANTHER" id="PTHR23089">
    <property type="entry name" value="HISTIDINE TRIAD HIT PROTEIN"/>
    <property type="match status" value="1"/>
</dbReference>
<dbReference type="GO" id="GO:0003824">
    <property type="term" value="F:catalytic activity"/>
    <property type="evidence" value="ECO:0007669"/>
    <property type="project" value="InterPro"/>
</dbReference>
<name>A0AAU8Q0R2_DESK7</name>
<dbReference type="Pfam" id="PF01230">
    <property type="entry name" value="HIT"/>
    <property type="match status" value="1"/>
</dbReference>
<dbReference type="PROSITE" id="PS51084">
    <property type="entry name" value="HIT_2"/>
    <property type="match status" value="1"/>
</dbReference>
<keyword evidence="6" id="KW-1185">Reference proteome</keyword>
<dbReference type="InterPro" id="IPR001310">
    <property type="entry name" value="Histidine_triad_HIT"/>
</dbReference>
<evidence type="ECO:0000256" key="2">
    <source>
        <dbReference type="PIRSR" id="PIRSR601310-3"/>
    </source>
</evidence>
<dbReference type="InterPro" id="IPR011146">
    <property type="entry name" value="HIT-like"/>
</dbReference>
<feature type="active site" description="Tele-AMP-histidine intermediate" evidence="1">
    <location>
        <position position="101"/>
    </location>
</feature>
<accession>A0AAU8Q0R2</accession>
<feature type="short sequence motif" description="Histidine triad motif" evidence="2 3">
    <location>
        <begin position="99"/>
        <end position="103"/>
    </location>
</feature>
<gene>
    <name evidence="5" type="ordered locus">Desku_2655</name>
</gene>
<dbReference type="CDD" id="cd01276">
    <property type="entry name" value="PKCI_related"/>
    <property type="match status" value="1"/>
</dbReference>
<protein>
    <submittedName>
        <fullName evidence="5">Histidine triad (HIT) protein</fullName>
    </submittedName>
</protein>
<evidence type="ECO:0000313" key="6">
    <source>
        <dbReference type="Proteomes" id="UP000009229"/>
    </source>
</evidence>
<dbReference type="PRINTS" id="PR00332">
    <property type="entry name" value="HISTRIAD"/>
</dbReference>
<proteinExistence type="predicted"/>
<evidence type="ECO:0000256" key="1">
    <source>
        <dbReference type="PIRSR" id="PIRSR601310-1"/>
    </source>
</evidence>
<evidence type="ECO:0000313" key="5">
    <source>
        <dbReference type="EMBL" id="AEG16178.1"/>
    </source>
</evidence>